<dbReference type="EMBL" id="JMIY01000001">
    <property type="protein sequence ID" value="KCZ73390.1"/>
    <property type="molecule type" value="Genomic_DNA"/>
</dbReference>
<gene>
    <name evidence="1" type="ORF">ANME2D_00456</name>
</gene>
<proteinExistence type="predicted"/>
<sequence>MLIKLERTGGFAGLRTAVTLDTDTLPAEEARKLHEMVDSAGFFNLPAKFPLPARGADYFVYRLTVEKDGRKHTVDVSDPAVPATLRPLLQSLVVYARK</sequence>
<reference evidence="1 2" key="1">
    <citation type="journal article" date="2013" name="Nature">
        <title>Anaerobic oxidation of methane coupled to nitrate reduction in a novel archaeal lineage.</title>
        <authorList>
            <person name="Haroon M.F."/>
            <person name="Hu S."/>
            <person name="Shi Y."/>
            <person name="Imelfort M."/>
            <person name="Keller J."/>
            <person name="Hugenholtz P."/>
            <person name="Yuan Z."/>
            <person name="Tyson G.W."/>
        </authorList>
    </citation>
    <scope>NUCLEOTIDE SEQUENCE [LARGE SCALE GENOMIC DNA]</scope>
    <source>
        <strain evidence="1 2">ANME-2d</strain>
    </source>
</reference>
<dbReference type="Pfam" id="PF20242">
    <property type="entry name" value="Emfourin"/>
    <property type="match status" value="1"/>
</dbReference>
<dbReference type="RefSeq" id="WP_048088781.1">
    <property type="nucleotide sequence ID" value="NZ_JMIY01000001.1"/>
</dbReference>
<dbReference type="Proteomes" id="UP000027153">
    <property type="component" value="Unassembled WGS sequence"/>
</dbReference>
<evidence type="ECO:0000313" key="2">
    <source>
        <dbReference type="Proteomes" id="UP000027153"/>
    </source>
</evidence>
<name>A0A062VDW6_9EURY</name>
<accession>A0A062VDW6</accession>
<dbReference type="AlphaFoldDB" id="A0A062VDW6"/>
<evidence type="ECO:0000313" key="1">
    <source>
        <dbReference type="EMBL" id="KCZ73390.1"/>
    </source>
</evidence>
<dbReference type="OrthoDB" id="135955at2157"/>
<comment type="caution">
    <text evidence="1">The sequence shown here is derived from an EMBL/GenBank/DDBJ whole genome shotgun (WGS) entry which is preliminary data.</text>
</comment>
<keyword evidence="2" id="KW-1185">Reference proteome</keyword>
<protein>
    <submittedName>
        <fullName evidence="1">Uncharacterized protein</fullName>
    </submittedName>
</protein>
<organism evidence="1 2">
    <name type="scientific">Candidatus Methanoperedens nitratireducens</name>
    <dbReference type="NCBI Taxonomy" id="1392998"/>
    <lineage>
        <taxon>Archaea</taxon>
        <taxon>Methanobacteriati</taxon>
        <taxon>Methanobacteriota</taxon>
        <taxon>Stenosarchaea group</taxon>
        <taxon>Methanomicrobia</taxon>
        <taxon>Methanosarcinales</taxon>
        <taxon>ANME-2 cluster</taxon>
        <taxon>Candidatus Methanoperedentaceae</taxon>
        <taxon>Candidatus Methanoperedens</taxon>
    </lineage>
</organism>
<dbReference type="InterPro" id="IPR049457">
    <property type="entry name" value="Emfourin"/>
</dbReference>